<reference evidence="3 4" key="1">
    <citation type="journal article" date="2014" name="Genome Announc.">
        <title>Draft Genome Sequence of Moraxella bovoculi Strain 237T (ATCC BAA-1259T) Isolated from a Calf with Infectious Bovine Keratoconjunctivitis.</title>
        <authorList>
            <person name="Calcutt M.J."/>
            <person name="Foecking M.F."/>
            <person name="Martin N.T."/>
            <person name="Mhlanga-Mutangadura T."/>
            <person name="Reilly T.J."/>
        </authorList>
    </citation>
    <scope>NUCLEOTIDE SEQUENCE [LARGE SCALE GENOMIC DNA]</scope>
    <source>
        <strain evidence="3 4">237</strain>
    </source>
</reference>
<keyword evidence="2" id="KW-0963">Cytoplasm</keyword>
<keyword evidence="2 3" id="KW-0012">Acyltransferase</keyword>
<dbReference type="RefSeq" id="WP_019520343.1">
    <property type="nucleotide sequence ID" value="NZ_AOMT01000022.1"/>
</dbReference>
<accession>A0A066ULY1</accession>
<dbReference type="Pfam" id="PF02794">
    <property type="entry name" value="HlyC"/>
    <property type="match status" value="1"/>
</dbReference>
<dbReference type="EC" id="2.3.1.-" evidence="2"/>
<dbReference type="GO" id="GO:0016746">
    <property type="term" value="F:acyltransferase activity"/>
    <property type="evidence" value="ECO:0007669"/>
    <property type="project" value="UniProtKB-UniRule"/>
</dbReference>
<protein>
    <recommendedName>
        <fullName evidence="2">RTX toxin-activating lysine-acyltransferase</fullName>
        <ecNumber evidence="2">2.3.1.-</ecNumber>
    </recommendedName>
</protein>
<comment type="caution">
    <text evidence="3">The sequence shown here is derived from an EMBL/GenBank/DDBJ whole genome shotgun (WGS) entry which is preliminary data.</text>
</comment>
<dbReference type="GO" id="GO:0005737">
    <property type="term" value="C:cytoplasm"/>
    <property type="evidence" value="ECO:0007669"/>
    <property type="project" value="UniProtKB-SubCell"/>
</dbReference>
<name>A0A066ULY1_9GAMM</name>
<keyword evidence="4" id="KW-1185">Reference proteome</keyword>
<evidence type="ECO:0000256" key="1">
    <source>
        <dbReference type="ARBA" id="ARBA00005686"/>
    </source>
</evidence>
<dbReference type="EMBL" id="AOMT01000022">
    <property type="protein sequence ID" value="KDN25178.1"/>
    <property type="molecule type" value="Genomic_DNA"/>
</dbReference>
<evidence type="ECO:0000313" key="4">
    <source>
        <dbReference type="Proteomes" id="UP000035860"/>
    </source>
</evidence>
<comment type="similarity">
    <text evidence="1 2">Belongs to the RTX toxin acyltransferase family.</text>
</comment>
<dbReference type="AlphaFoldDB" id="A0A066ULY1"/>
<proteinExistence type="inferred from homology"/>
<evidence type="ECO:0000256" key="2">
    <source>
        <dbReference type="RuleBase" id="RU368102"/>
    </source>
</evidence>
<dbReference type="InterPro" id="IPR003996">
    <property type="entry name" value="RTX_toxin-activating_protC_bac"/>
</dbReference>
<keyword evidence="2" id="KW-0204">Cytolysis</keyword>
<keyword evidence="2 3" id="KW-0808">Transferase</keyword>
<sequence>MNDNFTELGAITWLWANSNLHKNWTLSLLTTNVIPAIETKQYVLLRRDNMPVAYCSWAKLSLENEVKYINDVTSLKLEDWQSGNRNWFIDWITPFGDSLRLTKHMRELFADELFRAIRVEENSSHGKITEFHGKSVDPKLASKMFAQYHEDLMSKLSTQNNFIISKDN</sequence>
<dbReference type="Proteomes" id="UP000035860">
    <property type="component" value="Unassembled WGS sequence"/>
</dbReference>
<evidence type="ECO:0000313" key="3">
    <source>
        <dbReference type="EMBL" id="KDN25178.1"/>
    </source>
</evidence>
<dbReference type="PRINTS" id="PR01489">
    <property type="entry name" value="RTXTOXINC"/>
</dbReference>
<dbReference type="GO" id="GO:0009404">
    <property type="term" value="P:toxin metabolic process"/>
    <property type="evidence" value="ECO:0007669"/>
    <property type="project" value="UniProtKB-UniRule"/>
</dbReference>
<dbReference type="OrthoDB" id="8596436at2"/>
<gene>
    <name evidence="3" type="ORF">MBO_05194</name>
</gene>
<organism evidence="3 4">
    <name type="scientific">Moraxella bovoculi 237</name>
    <dbReference type="NCBI Taxonomy" id="743974"/>
    <lineage>
        <taxon>Bacteria</taxon>
        <taxon>Pseudomonadati</taxon>
        <taxon>Pseudomonadota</taxon>
        <taxon>Gammaproteobacteria</taxon>
        <taxon>Moraxellales</taxon>
        <taxon>Moraxellaceae</taxon>
        <taxon>Moraxella</taxon>
    </lineage>
</organism>
<comment type="subcellular location">
    <subcellularLocation>
        <location evidence="2">Cytoplasm</location>
    </subcellularLocation>
</comment>
<dbReference type="GO" id="GO:0031640">
    <property type="term" value="P:killing of cells of another organism"/>
    <property type="evidence" value="ECO:0007669"/>
    <property type="project" value="UniProtKB-KW"/>
</dbReference>
<dbReference type="eggNOG" id="COG2994">
    <property type="taxonomic scope" value="Bacteria"/>
</dbReference>
<comment type="function">
    <text evidence="2">Involved in fatty acylation of protoxin at internal lysine residues, thereby converting it to the active toxin.</text>
</comment>